<organism evidence="1 2">
    <name type="scientific">Kordia aestuariivivens</name>
    <dbReference type="NCBI Taxonomy" id="2759037"/>
    <lineage>
        <taxon>Bacteria</taxon>
        <taxon>Pseudomonadati</taxon>
        <taxon>Bacteroidota</taxon>
        <taxon>Flavobacteriia</taxon>
        <taxon>Flavobacteriales</taxon>
        <taxon>Flavobacteriaceae</taxon>
        <taxon>Kordia</taxon>
    </lineage>
</organism>
<evidence type="ECO:0000313" key="1">
    <source>
        <dbReference type="EMBL" id="MBC8756143.1"/>
    </source>
</evidence>
<dbReference type="EMBL" id="JACGWS010000010">
    <property type="protein sequence ID" value="MBC8756143.1"/>
    <property type="molecule type" value="Genomic_DNA"/>
</dbReference>
<comment type="caution">
    <text evidence="1">The sequence shown here is derived from an EMBL/GenBank/DDBJ whole genome shotgun (WGS) entry which is preliminary data.</text>
</comment>
<evidence type="ECO:0000313" key="2">
    <source>
        <dbReference type="Proteomes" id="UP000619238"/>
    </source>
</evidence>
<proteinExistence type="predicted"/>
<name>A0ABR7QCK9_9FLAO</name>
<keyword evidence="2" id="KW-1185">Reference proteome</keyword>
<protein>
    <submittedName>
        <fullName evidence="1">Uncharacterized protein</fullName>
    </submittedName>
</protein>
<sequence length="148" mass="16051">MSTSLKVKLDISKNMKDSSGNPIKVYTHDYYYKTQADKDKGSSTAYRECVSGRTVCGSPINYNTASPVCSCETKGSGSCAFDDSKWALYFWDNDSAITSGNIGYVHFKETCGSSKWHVSGSGSVGKYLVSVEMQSNTEAKVTIQLSAS</sequence>
<reference evidence="1 2" key="1">
    <citation type="submission" date="2020-07" db="EMBL/GenBank/DDBJ databases">
        <title>Description of Kordia aestuariivivens sp. nov., isolated from a tidal flat.</title>
        <authorList>
            <person name="Park S."/>
            <person name="Yoon J.-H."/>
        </authorList>
    </citation>
    <scope>NUCLEOTIDE SEQUENCE [LARGE SCALE GENOMIC DNA]</scope>
    <source>
        <strain evidence="1 2">YSTF-M3</strain>
    </source>
</reference>
<dbReference type="Proteomes" id="UP000619238">
    <property type="component" value="Unassembled WGS sequence"/>
</dbReference>
<accession>A0ABR7QCK9</accession>
<dbReference type="RefSeq" id="WP_187563186.1">
    <property type="nucleotide sequence ID" value="NZ_JACGWS010000010.1"/>
</dbReference>
<gene>
    <name evidence="1" type="ORF">H2O64_15815</name>
</gene>